<accession>A0A3S9IG62</accession>
<proteinExistence type="predicted"/>
<keyword evidence="2" id="KW-1185">Reference proteome</keyword>
<organism evidence="1 2">
    <name type="scientific">Streptomyces aquilus</name>
    <dbReference type="NCBI Taxonomy" id="2548456"/>
    <lineage>
        <taxon>Bacteria</taxon>
        <taxon>Bacillati</taxon>
        <taxon>Actinomycetota</taxon>
        <taxon>Actinomycetes</taxon>
        <taxon>Kitasatosporales</taxon>
        <taxon>Streptomycetaceae</taxon>
        <taxon>Streptomyces</taxon>
    </lineage>
</organism>
<evidence type="ECO:0000313" key="1">
    <source>
        <dbReference type="EMBL" id="AZP23332.1"/>
    </source>
</evidence>
<dbReference type="Pfam" id="PF15580">
    <property type="entry name" value="Imm53"/>
    <property type="match status" value="1"/>
</dbReference>
<dbReference type="Proteomes" id="UP000280197">
    <property type="component" value="Chromosome"/>
</dbReference>
<dbReference type="InterPro" id="IPR028228">
    <property type="entry name" value="Imm53"/>
</dbReference>
<evidence type="ECO:0000313" key="2">
    <source>
        <dbReference type="Proteomes" id="UP000280197"/>
    </source>
</evidence>
<protein>
    <recommendedName>
        <fullName evidence="3">Rhodanese-related sulfurtransferase</fullName>
    </recommendedName>
</protein>
<sequence length="100" mass="11304">MRFVQAWYAANCDGEWEHEFGIKMATSDNPGWHIEIDVSETELEGVPVERVRRALPEGGWMISWSDGVVFQAACSPLALCYVDEFFRELVEDAVKGNPLP</sequence>
<name>A0A3S9IG62_9ACTN</name>
<gene>
    <name evidence="1" type="ORF">EJC51_19160</name>
</gene>
<dbReference type="EMBL" id="CP034463">
    <property type="protein sequence ID" value="AZP23332.1"/>
    <property type="molecule type" value="Genomic_DNA"/>
</dbReference>
<dbReference type="KEGG" id="saqu:EJC51_19160"/>
<reference evidence="1 2" key="1">
    <citation type="submission" date="2018-12" db="EMBL/GenBank/DDBJ databases">
        <authorList>
            <person name="Li K."/>
        </authorList>
    </citation>
    <scope>NUCLEOTIDE SEQUENCE [LARGE SCALE GENOMIC DNA]</scope>
    <source>
        <strain evidence="2">CR22</strain>
    </source>
</reference>
<evidence type="ECO:0008006" key="3">
    <source>
        <dbReference type="Google" id="ProtNLM"/>
    </source>
</evidence>
<dbReference type="RefSeq" id="WP_126277039.1">
    <property type="nucleotide sequence ID" value="NZ_CP034463.1"/>
</dbReference>
<dbReference type="AlphaFoldDB" id="A0A3S9IG62"/>